<feature type="transmembrane region" description="Helical" evidence="1">
    <location>
        <begin position="80"/>
        <end position="101"/>
    </location>
</feature>
<name>A0A5Q2MRJ9_9ACTN</name>
<dbReference type="Proteomes" id="UP000392064">
    <property type="component" value="Chromosome"/>
</dbReference>
<feature type="transmembrane region" description="Helical" evidence="1">
    <location>
        <begin position="260"/>
        <end position="282"/>
    </location>
</feature>
<dbReference type="InterPro" id="IPR017516">
    <property type="entry name" value="AbrB_dup"/>
</dbReference>
<dbReference type="Pfam" id="PF05145">
    <property type="entry name" value="AbrB"/>
    <property type="match status" value="1"/>
</dbReference>
<dbReference type="GO" id="GO:0016020">
    <property type="term" value="C:membrane"/>
    <property type="evidence" value="ECO:0007669"/>
    <property type="project" value="InterPro"/>
</dbReference>
<keyword evidence="3" id="KW-1185">Reference proteome</keyword>
<dbReference type="GO" id="GO:0010468">
    <property type="term" value="P:regulation of gene expression"/>
    <property type="evidence" value="ECO:0007669"/>
    <property type="project" value="InterPro"/>
</dbReference>
<dbReference type="AlphaFoldDB" id="A0A5Q2MRJ9"/>
<organism evidence="2 3">
    <name type="scientific">Aeromicrobium yanjiei</name>
    <dbReference type="NCBI Taxonomy" id="2662028"/>
    <lineage>
        <taxon>Bacteria</taxon>
        <taxon>Bacillati</taxon>
        <taxon>Actinomycetota</taxon>
        <taxon>Actinomycetes</taxon>
        <taxon>Propionibacteriales</taxon>
        <taxon>Nocardioidaceae</taxon>
        <taxon>Aeromicrobium</taxon>
    </lineage>
</organism>
<keyword evidence="1" id="KW-0812">Transmembrane</keyword>
<feature type="transmembrane region" description="Helical" evidence="1">
    <location>
        <begin position="113"/>
        <end position="131"/>
    </location>
</feature>
<sequence>MVSWTILAALVAGISTVLGLLGFPSAVLFGGLAGGLAFSLSTGRTVDVPSWSFTIAQAIIGVTVGAAVDFQTLADLGSDWPAVIVISVVTLVLSVVAGQLLRLHRGVSPVTASFASVAGGASGMTAVAHDLGADDRVVTVIQYLRVLVVLLAMPAAVSVVFHADTGTAAGVTAPATSAAGVAYSVLAVALGIGVGRALHLPSPAVLGALLASIALGAVPAFADVDVPPWVQAAGFVLIGLQVGLRFTLDSLRAIGRMIPTALLVIAIIIGACAAFGVLLARLTGVSELDAYLATTPGGLYAVLATSADTGGNVTFVTAVQIIRLLLVLLAAPLLGRWLTRRSG</sequence>
<reference evidence="2 3" key="1">
    <citation type="submission" date="2019-11" db="EMBL/GenBank/DDBJ databases">
        <authorList>
            <person name="Li J."/>
        </authorList>
    </citation>
    <scope>NUCLEOTIDE SEQUENCE [LARGE SCALE GENOMIC DNA]</scope>
    <source>
        <strain evidence="2 3">MF47</strain>
    </source>
</reference>
<proteinExistence type="predicted"/>
<evidence type="ECO:0000313" key="2">
    <source>
        <dbReference type="EMBL" id="QGG43250.1"/>
    </source>
</evidence>
<dbReference type="KEGG" id="aef:GEV26_10490"/>
<accession>A0A5Q2MRJ9</accession>
<protein>
    <submittedName>
        <fullName evidence="2">AbrB family transcriptional regulator</fullName>
    </submittedName>
</protein>
<feature type="transmembrane region" description="Helical" evidence="1">
    <location>
        <begin position="313"/>
        <end position="334"/>
    </location>
</feature>
<gene>
    <name evidence="2" type="ORF">GEV26_10490</name>
</gene>
<dbReference type="PIRSF" id="PIRSF038991">
    <property type="entry name" value="Protein_AbrB"/>
    <property type="match status" value="1"/>
</dbReference>
<dbReference type="PANTHER" id="PTHR38457:SF1">
    <property type="entry name" value="REGULATOR ABRB-RELATED"/>
    <property type="match status" value="1"/>
</dbReference>
<dbReference type="EMBL" id="CP045737">
    <property type="protein sequence ID" value="QGG43250.1"/>
    <property type="molecule type" value="Genomic_DNA"/>
</dbReference>
<feature type="transmembrane region" description="Helical" evidence="1">
    <location>
        <begin position="143"/>
        <end position="163"/>
    </location>
</feature>
<evidence type="ECO:0000313" key="3">
    <source>
        <dbReference type="Proteomes" id="UP000392064"/>
    </source>
</evidence>
<feature type="transmembrane region" description="Helical" evidence="1">
    <location>
        <begin position="228"/>
        <end position="248"/>
    </location>
</feature>
<keyword evidence="1" id="KW-1133">Transmembrane helix</keyword>
<keyword evidence="1" id="KW-0472">Membrane</keyword>
<feature type="transmembrane region" description="Helical" evidence="1">
    <location>
        <begin position="169"/>
        <end position="192"/>
    </location>
</feature>
<dbReference type="NCBIfam" id="TIGR03082">
    <property type="entry name" value="Gneg_AbrB_dup"/>
    <property type="match status" value="2"/>
</dbReference>
<dbReference type="InterPro" id="IPR007820">
    <property type="entry name" value="AbrB_fam"/>
</dbReference>
<feature type="transmembrane region" description="Helical" evidence="1">
    <location>
        <begin position="49"/>
        <end position="68"/>
    </location>
</feature>
<dbReference type="PANTHER" id="PTHR38457">
    <property type="entry name" value="REGULATOR ABRB-RELATED"/>
    <property type="match status" value="1"/>
</dbReference>
<evidence type="ECO:0000256" key="1">
    <source>
        <dbReference type="SAM" id="Phobius"/>
    </source>
</evidence>
<feature type="transmembrane region" description="Helical" evidence="1">
    <location>
        <begin position="204"/>
        <end position="222"/>
    </location>
</feature>